<feature type="compositionally biased region" description="Basic residues" evidence="6">
    <location>
        <begin position="14"/>
        <end position="31"/>
    </location>
</feature>
<reference evidence="8" key="1">
    <citation type="submission" date="2021-01" db="EMBL/GenBank/DDBJ databases">
        <authorList>
            <person name="Corre E."/>
            <person name="Pelletier E."/>
            <person name="Niang G."/>
            <person name="Scheremetjew M."/>
            <person name="Finn R."/>
            <person name="Kale V."/>
            <person name="Holt S."/>
            <person name="Cochrane G."/>
            <person name="Meng A."/>
            <person name="Brown T."/>
            <person name="Cohen L."/>
        </authorList>
    </citation>
    <scope>NUCLEOTIDE SEQUENCE</scope>
    <source>
        <strain evidence="8">Isolate 1302-5</strain>
    </source>
</reference>
<comment type="subcellular location">
    <subcellularLocation>
        <location evidence="1">Nucleus</location>
    </subcellularLocation>
</comment>
<dbReference type="GO" id="GO:0036297">
    <property type="term" value="P:interstrand cross-link repair"/>
    <property type="evidence" value="ECO:0007669"/>
    <property type="project" value="TreeGrafter"/>
</dbReference>
<feature type="compositionally biased region" description="Basic and acidic residues" evidence="6">
    <location>
        <begin position="1"/>
        <end position="13"/>
    </location>
</feature>
<accession>A0A7S4IZG3</accession>
<name>A0A7S4IZG3_9STRA</name>
<dbReference type="CDD" id="cd16273">
    <property type="entry name" value="SNM1A-1C-like_MBL-fold"/>
    <property type="match status" value="1"/>
</dbReference>
<keyword evidence="4" id="KW-0234">DNA repair</keyword>
<sequence length="470" mass="51976">MAYEEEDRRTRDRREKKKVKSRGRGFQRRKGNYNLETCPPHKLIPPTDFVVDGFLYSGPTLTRNYFLSHFHSDHYGGIDRNWSFGVIYCSLPTAELVHSQLGVERKYLHPLPVGIPNVLESGTSGGHGRRASRAVTVTLLEANHCPGAIMFLFEIPASGGIKRVLHVGDFRWDRNVMLGGGDGIPSPLRDFANLRTRLDELYLDTTYCDPKYATMPTQAEAIEAGVAAAVAESEGDFGEEDGGKKRKRRRNTLFLFGSYTIGKERIYLSAARALDTKVYVDPRKYRILSSLGWSPFQMDLLTTNKSESRLWVVPMGHLNFQKMGEYVGEANRLGGRGGRKALSAGYDRASGFRPTGWTHGGGRGAQKPKKPFSSSSSRNDAGGKGDIVTVRRSGPHAIYGVPYSEHSSFAELVDCLIALKPKKIVPTVSVSKGEEQVRILLEGVGTREREGRALEDARMACLDLSSLGGC</sequence>
<evidence type="ECO:0000256" key="3">
    <source>
        <dbReference type="ARBA" id="ARBA00022763"/>
    </source>
</evidence>
<keyword evidence="3" id="KW-0227">DNA damage</keyword>
<dbReference type="Pfam" id="PF07522">
    <property type="entry name" value="DRMBL"/>
    <property type="match status" value="1"/>
</dbReference>
<dbReference type="Gene3D" id="3.40.50.12650">
    <property type="match status" value="1"/>
</dbReference>
<feature type="region of interest" description="Disordered" evidence="6">
    <location>
        <begin position="1"/>
        <end position="32"/>
    </location>
</feature>
<dbReference type="InterPro" id="IPR036866">
    <property type="entry name" value="RibonucZ/Hydroxyglut_hydro"/>
</dbReference>
<evidence type="ECO:0000256" key="6">
    <source>
        <dbReference type="SAM" id="MobiDB-lite"/>
    </source>
</evidence>
<dbReference type="GO" id="GO:0003684">
    <property type="term" value="F:damaged DNA binding"/>
    <property type="evidence" value="ECO:0007669"/>
    <property type="project" value="TreeGrafter"/>
</dbReference>
<dbReference type="InterPro" id="IPR011084">
    <property type="entry name" value="DRMBL"/>
</dbReference>
<dbReference type="SUPFAM" id="SSF56281">
    <property type="entry name" value="Metallo-hydrolase/oxidoreductase"/>
    <property type="match status" value="1"/>
</dbReference>
<keyword evidence="5" id="KW-0539">Nucleus</keyword>
<dbReference type="AlphaFoldDB" id="A0A7S4IZG3"/>
<dbReference type="EMBL" id="HBKQ01026445">
    <property type="protein sequence ID" value="CAE2244323.1"/>
    <property type="molecule type" value="Transcribed_RNA"/>
</dbReference>
<evidence type="ECO:0000313" key="8">
    <source>
        <dbReference type="EMBL" id="CAE2244323.1"/>
    </source>
</evidence>
<comment type="similarity">
    <text evidence="2">Belongs to the DNA repair metallo-beta-lactamase (DRMBL) family.</text>
</comment>
<evidence type="ECO:0000256" key="4">
    <source>
        <dbReference type="ARBA" id="ARBA00023204"/>
    </source>
</evidence>
<feature type="domain" description="DNA repair metallo-beta-lactamase" evidence="7">
    <location>
        <begin position="297"/>
        <end position="431"/>
    </location>
</feature>
<gene>
    <name evidence="8" type="ORF">OAUR00152_LOCUS17892</name>
</gene>
<dbReference type="GO" id="GO:0006303">
    <property type="term" value="P:double-strand break repair via nonhomologous end joining"/>
    <property type="evidence" value="ECO:0007669"/>
    <property type="project" value="TreeGrafter"/>
</dbReference>
<evidence type="ECO:0000256" key="5">
    <source>
        <dbReference type="ARBA" id="ARBA00023242"/>
    </source>
</evidence>
<dbReference type="PANTHER" id="PTHR23240:SF35">
    <property type="entry name" value="DNA REPAIR METALLO-BETA-LACTAMASE FAMILY PROTEIN-RELATED"/>
    <property type="match status" value="1"/>
</dbReference>
<evidence type="ECO:0000256" key="1">
    <source>
        <dbReference type="ARBA" id="ARBA00004123"/>
    </source>
</evidence>
<dbReference type="GO" id="GO:0005634">
    <property type="term" value="C:nucleus"/>
    <property type="evidence" value="ECO:0007669"/>
    <property type="project" value="UniProtKB-SubCell"/>
</dbReference>
<evidence type="ECO:0000256" key="2">
    <source>
        <dbReference type="ARBA" id="ARBA00010304"/>
    </source>
</evidence>
<organism evidence="8">
    <name type="scientific">Odontella aurita</name>
    <dbReference type="NCBI Taxonomy" id="265563"/>
    <lineage>
        <taxon>Eukaryota</taxon>
        <taxon>Sar</taxon>
        <taxon>Stramenopiles</taxon>
        <taxon>Ochrophyta</taxon>
        <taxon>Bacillariophyta</taxon>
        <taxon>Mediophyceae</taxon>
        <taxon>Biddulphiophycidae</taxon>
        <taxon>Eupodiscales</taxon>
        <taxon>Odontellaceae</taxon>
        <taxon>Odontella</taxon>
    </lineage>
</organism>
<evidence type="ECO:0000259" key="7">
    <source>
        <dbReference type="Pfam" id="PF07522"/>
    </source>
</evidence>
<dbReference type="Gene3D" id="3.60.15.10">
    <property type="entry name" value="Ribonuclease Z/Hydroxyacylglutathione hydrolase-like"/>
    <property type="match status" value="1"/>
</dbReference>
<protein>
    <recommendedName>
        <fullName evidence="7">DNA repair metallo-beta-lactamase domain-containing protein</fullName>
    </recommendedName>
</protein>
<dbReference type="PANTHER" id="PTHR23240">
    <property type="entry name" value="DNA CROSS-LINK REPAIR PROTEIN PSO2/SNM1-RELATED"/>
    <property type="match status" value="1"/>
</dbReference>
<feature type="region of interest" description="Disordered" evidence="6">
    <location>
        <begin position="353"/>
        <end position="387"/>
    </location>
</feature>
<dbReference type="GO" id="GO:0035312">
    <property type="term" value="F:5'-3' DNA exonuclease activity"/>
    <property type="evidence" value="ECO:0007669"/>
    <property type="project" value="TreeGrafter"/>
</dbReference>
<proteinExistence type="inferred from homology"/>